<gene>
    <name evidence="1" type="ORF">A0J61_10066</name>
</gene>
<reference evidence="1 2" key="1">
    <citation type="submission" date="2016-03" db="EMBL/GenBank/DDBJ databases">
        <title>Choanephora cucurbitarum.</title>
        <authorList>
            <person name="Min B."/>
            <person name="Park H."/>
            <person name="Park J.-H."/>
            <person name="Shin H.-D."/>
            <person name="Choi I.-G."/>
        </authorList>
    </citation>
    <scope>NUCLEOTIDE SEQUENCE [LARGE SCALE GENOMIC DNA]</scope>
    <source>
        <strain evidence="1 2">KUS-F28377</strain>
    </source>
</reference>
<keyword evidence="2" id="KW-1185">Reference proteome</keyword>
<name>A0A1C7MZN4_9FUNG</name>
<evidence type="ECO:0000313" key="2">
    <source>
        <dbReference type="Proteomes" id="UP000093000"/>
    </source>
</evidence>
<sequence>MALSTTDPNHIRKVDGISTEVSSSTHNPNNQSFTFRIWAQMVKVQKRQPLSLTENASFPDESSSMSTTIFLQATEDYSIAIDAKQFEGINFSSRSLNLVLRDQFPKGVGLRDRRVGRTQRYIEIGFETAADRLEALSAPFKLQDDLIKMSATMDGNAQVVGIGISNIPFGTAATLQPRLLEIFHQFGNWS</sequence>
<accession>A0A1C7MZN4</accession>
<dbReference type="Proteomes" id="UP000093000">
    <property type="component" value="Unassembled WGS sequence"/>
</dbReference>
<evidence type="ECO:0000313" key="1">
    <source>
        <dbReference type="EMBL" id="OBZ81886.1"/>
    </source>
</evidence>
<dbReference type="EMBL" id="LUGH01001020">
    <property type="protein sequence ID" value="OBZ81886.1"/>
    <property type="molecule type" value="Genomic_DNA"/>
</dbReference>
<dbReference type="STRING" id="101091.A0A1C7MZN4"/>
<dbReference type="InParanoid" id="A0A1C7MZN4"/>
<comment type="caution">
    <text evidence="1">The sequence shown here is derived from an EMBL/GenBank/DDBJ whole genome shotgun (WGS) entry which is preliminary data.</text>
</comment>
<dbReference type="AlphaFoldDB" id="A0A1C7MZN4"/>
<protein>
    <submittedName>
        <fullName evidence="1">Uncharacterized protein</fullName>
    </submittedName>
</protein>
<organism evidence="1 2">
    <name type="scientific">Choanephora cucurbitarum</name>
    <dbReference type="NCBI Taxonomy" id="101091"/>
    <lineage>
        <taxon>Eukaryota</taxon>
        <taxon>Fungi</taxon>
        <taxon>Fungi incertae sedis</taxon>
        <taxon>Mucoromycota</taxon>
        <taxon>Mucoromycotina</taxon>
        <taxon>Mucoromycetes</taxon>
        <taxon>Mucorales</taxon>
        <taxon>Mucorineae</taxon>
        <taxon>Choanephoraceae</taxon>
        <taxon>Choanephoroideae</taxon>
        <taxon>Choanephora</taxon>
    </lineage>
</organism>
<dbReference type="OrthoDB" id="2248168at2759"/>
<proteinExistence type="predicted"/>